<keyword evidence="2 3" id="KW-0238">DNA-binding</keyword>
<evidence type="ECO:0000256" key="2">
    <source>
        <dbReference type="PROSITE-ProRule" id="PRU00108"/>
    </source>
</evidence>
<keyword evidence="2 3" id="KW-0371">Homeobox</keyword>
<accession>A0A3S5BFH5</accession>
<gene>
    <name evidence="5" type="ORF">PXEA_LOCUS15782</name>
</gene>
<dbReference type="InterPro" id="IPR050848">
    <property type="entry name" value="Homeobox_TF"/>
</dbReference>
<keyword evidence="6" id="KW-1185">Reference proteome</keyword>
<dbReference type="PANTHER" id="PTHR24333">
    <property type="entry name" value="HOMEO BOX HB9 LIKE A-RELATED"/>
    <property type="match status" value="1"/>
</dbReference>
<evidence type="ECO:0000313" key="6">
    <source>
        <dbReference type="Proteomes" id="UP000784294"/>
    </source>
</evidence>
<dbReference type="SUPFAM" id="SSF46689">
    <property type="entry name" value="Homeodomain-like"/>
    <property type="match status" value="1"/>
</dbReference>
<proteinExistence type="predicted"/>
<dbReference type="CDD" id="cd00086">
    <property type="entry name" value="homeodomain"/>
    <property type="match status" value="1"/>
</dbReference>
<name>A0A3S5BFH5_9PLAT</name>
<reference evidence="5" key="1">
    <citation type="submission" date="2018-11" db="EMBL/GenBank/DDBJ databases">
        <authorList>
            <consortium name="Pathogen Informatics"/>
        </authorList>
    </citation>
    <scope>NUCLEOTIDE SEQUENCE</scope>
</reference>
<dbReference type="EMBL" id="CAAALY010055939">
    <property type="protein sequence ID" value="VEL22342.1"/>
    <property type="molecule type" value="Genomic_DNA"/>
</dbReference>
<dbReference type="Pfam" id="PF00046">
    <property type="entry name" value="Homeodomain"/>
    <property type="match status" value="1"/>
</dbReference>
<dbReference type="Gene3D" id="1.10.10.60">
    <property type="entry name" value="Homeodomain-like"/>
    <property type="match status" value="1"/>
</dbReference>
<keyword evidence="2 3" id="KW-0539">Nucleus</keyword>
<dbReference type="GO" id="GO:0005634">
    <property type="term" value="C:nucleus"/>
    <property type="evidence" value="ECO:0007669"/>
    <property type="project" value="UniProtKB-SubCell"/>
</dbReference>
<evidence type="ECO:0000313" key="5">
    <source>
        <dbReference type="EMBL" id="VEL22342.1"/>
    </source>
</evidence>
<evidence type="ECO:0000259" key="4">
    <source>
        <dbReference type="PROSITE" id="PS50071"/>
    </source>
</evidence>
<dbReference type="AlphaFoldDB" id="A0A3S5BFH5"/>
<dbReference type="PROSITE" id="PS50071">
    <property type="entry name" value="HOMEOBOX_2"/>
    <property type="match status" value="1"/>
</dbReference>
<comment type="subcellular location">
    <subcellularLocation>
        <location evidence="1 2 3">Nucleus</location>
    </subcellularLocation>
</comment>
<feature type="domain" description="Homeobox" evidence="4">
    <location>
        <begin position="188"/>
        <end position="242"/>
    </location>
</feature>
<dbReference type="InterPro" id="IPR001356">
    <property type="entry name" value="HD"/>
</dbReference>
<dbReference type="InterPro" id="IPR009057">
    <property type="entry name" value="Homeodomain-like_sf"/>
</dbReference>
<dbReference type="SMART" id="SM00389">
    <property type="entry name" value="HOX"/>
    <property type="match status" value="1"/>
</dbReference>
<protein>
    <recommendedName>
        <fullName evidence="4">Homeobox domain-containing protein</fullName>
    </recommendedName>
</protein>
<dbReference type="OrthoDB" id="6159439at2759"/>
<sequence length="242" mass="25791">MQIPSSPFSDSSDDKEVLVTATSNAPCPSGTAWLGNGTNGGGGGGVGVGAGVGGGPPRACLSTSSGSPSCCSTEPEFELRPGLLHSQARCCAASQRVCAGLGGGEMQACPLDACSTATVSNLSPTAANLEAYAMQSKQSDMMHYHQPHQSHQPQHQSPSGLLQLSPQLFHFRQAVHQSSSPVGMRQGKKLRKARTAFTDHQLSELERSFDRQKYLSVQDRMELAARLSLSDMQVKTWYQNRR</sequence>
<dbReference type="Proteomes" id="UP000784294">
    <property type="component" value="Unassembled WGS sequence"/>
</dbReference>
<organism evidence="5 6">
    <name type="scientific">Protopolystoma xenopodis</name>
    <dbReference type="NCBI Taxonomy" id="117903"/>
    <lineage>
        <taxon>Eukaryota</taxon>
        <taxon>Metazoa</taxon>
        <taxon>Spiralia</taxon>
        <taxon>Lophotrochozoa</taxon>
        <taxon>Platyhelminthes</taxon>
        <taxon>Monogenea</taxon>
        <taxon>Polyopisthocotylea</taxon>
        <taxon>Polystomatidea</taxon>
        <taxon>Polystomatidae</taxon>
        <taxon>Protopolystoma</taxon>
    </lineage>
</organism>
<evidence type="ECO:0000256" key="3">
    <source>
        <dbReference type="RuleBase" id="RU000682"/>
    </source>
</evidence>
<dbReference type="PANTHER" id="PTHR24333:SF5">
    <property type="entry name" value="VENT HOMEOBOX"/>
    <property type="match status" value="1"/>
</dbReference>
<dbReference type="GO" id="GO:0003677">
    <property type="term" value="F:DNA binding"/>
    <property type="evidence" value="ECO:0007669"/>
    <property type="project" value="UniProtKB-UniRule"/>
</dbReference>
<evidence type="ECO:0000256" key="1">
    <source>
        <dbReference type="ARBA" id="ARBA00004123"/>
    </source>
</evidence>
<comment type="caution">
    <text evidence="5">The sequence shown here is derived from an EMBL/GenBank/DDBJ whole genome shotgun (WGS) entry which is preliminary data.</text>
</comment>